<keyword evidence="12 16" id="KW-0694">RNA-binding</keyword>
<comment type="subunit">
    <text evidence="4 16">Homodimer.</text>
</comment>
<keyword evidence="5 16" id="KW-0963">Cytoplasm</keyword>
<dbReference type="FunFam" id="2.20.28.20:FF:000001">
    <property type="entry name" value="Methionine--tRNA ligase"/>
    <property type="match status" value="1"/>
</dbReference>
<dbReference type="InterPro" id="IPR014758">
    <property type="entry name" value="Met-tRNA_synth"/>
</dbReference>
<dbReference type="AlphaFoldDB" id="A0A3Q8TZJ0"/>
<evidence type="ECO:0000256" key="4">
    <source>
        <dbReference type="ARBA" id="ARBA00011738"/>
    </source>
</evidence>
<dbReference type="InterPro" id="IPR009080">
    <property type="entry name" value="tRNAsynth_Ia_anticodon-bd"/>
</dbReference>
<dbReference type="Gene3D" id="2.40.50.140">
    <property type="entry name" value="Nucleic acid-binding proteins"/>
    <property type="match status" value="1"/>
</dbReference>
<comment type="subcellular location">
    <subcellularLocation>
        <location evidence="2 16">Cytoplasm</location>
    </subcellularLocation>
</comment>
<comment type="cofactor">
    <cofactor evidence="16">
        <name>Zn(2+)</name>
        <dbReference type="ChEBI" id="CHEBI:29105"/>
    </cofactor>
    <text evidence="16">Binds 1 zinc ion per subunit.</text>
</comment>
<keyword evidence="7 16" id="KW-0436">Ligase</keyword>
<dbReference type="Proteomes" id="UP000268230">
    <property type="component" value="Chromosome"/>
</dbReference>
<dbReference type="SUPFAM" id="SSF57770">
    <property type="entry name" value="Methionyl-tRNA synthetase (MetRS), Zn-domain"/>
    <property type="match status" value="1"/>
</dbReference>
<dbReference type="CDD" id="cd07957">
    <property type="entry name" value="Anticodon_Ia_Met"/>
    <property type="match status" value="1"/>
</dbReference>
<dbReference type="InterPro" id="IPR014729">
    <property type="entry name" value="Rossmann-like_a/b/a_fold"/>
</dbReference>
<dbReference type="PROSITE" id="PS50886">
    <property type="entry name" value="TRBD"/>
    <property type="match status" value="1"/>
</dbReference>
<feature type="short sequence motif" description="'KMSKS' region" evidence="16">
    <location>
        <begin position="331"/>
        <end position="335"/>
    </location>
</feature>
<dbReference type="InterPro" id="IPR012340">
    <property type="entry name" value="NA-bd_OB-fold"/>
</dbReference>
<dbReference type="InterPro" id="IPR029038">
    <property type="entry name" value="MetRS_Zn"/>
</dbReference>
<dbReference type="Pfam" id="PF09334">
    <property type="entry name" value="tRNA-synt_1g"/>
    <property type="match status" value="1"/>
</dbReference>
<dbReference type="OrthoDB" id="9810191at2"/>
<dbReference type="GO" id="GO:0046872">
    <property type="term" value="F:metal ion binding"/>
    <property type="evidence" value="ECO:0007669"/>
    <property type="project" value="UniProtKB-KW"/>
</dbReference>
<dbReference type="InterPro" id="IPR002547">
    <property type="entry name" value="tRNA-bd_dom"/>
</dbReference>
<gene>
    <name evidence="16" type="primary">metG</name>
    <name evidence="18" type="ORF">EJA05_05965</name>
</gene>
<dbReference type="NCBIfam" id="TIGR00399">
    <property type="entry name" value="metG_C_term"/>
    <property type="match status" value="1"/>
</dbReference>
<keyword evidence="6 16" id="KW-0820">tRNA-binding</keyword>
<evidence type="ECO:0000256" key="6">
    <source>
        <dbReference type="ARBA" id="ARBA00022555"/>
    </source>
</evidence>
<dbReference type="FunFam" id="1.10.730.10:FF:000005">
    <property type="entry name" value="Methionine--tRNA ligase"/>
    <property type="match status" value="1"/>
</dbReference>
<keyword evidence="11 16" id="KW-0067">ATP-binding</keyword>
<feature type="binding site" evidence="16">
    <location>
        <position position="161"/>
    </location>
    <ligand>
        <name>Zn(2+)</name>
        <dbReference type="ChEBI" id="CHEBI:29105"/>
    </ligand>
</feature>
<dbReference type="SUPFAM" id="SSF47323">
    <property type="entry name" value="Anticodon-binding domain of a subclass of class I aminoacyl-tRNA synthetases"/>
    <property type="match status" value="1"/>
</dbReference>
<evidence type="ECO:0000256" key="8">
    <source>
        <dbReference type="ARBA" id="ARBA00022723"/>
    </source>
</evidence>
<feature type="binding site" evidence="16">
    <location>
        <position position="145"/>
    </location>
    <ligand>
        <name>Zn(2+)</name>
        <dbReference type="ChEBI" id="CHEBI:29105"/>
    </ligand>
</feature>
<dbReference type="Pfam" id="PF19303">
    <property type="entry name" value="Anticodon_3"/>
    <property type="match status" value="1"/>
</dbReference>
<accession>A0A3Q8TZJ0</accession>
<evidence type="ECO:0000313" key="19">
    <source>
        <dbReference type="Proteomes" id="UP000268230"/>
    </source>
</evidence>
<evidence type="ECO:0000313" key="18">
    <source>
        <dbReference type="EMBL" id="AZL67315.1"/>
    </source>
</evidence>
<evidence type="ECO:0000256" key="7">
    <source>
        <dbReference type="ARBA" id="ARBA00022598"/>
    </source>
</evidence>
<evidence type="ECO:0000259" key="17">
    <source>
        <dbReference type="PROSITE" id="PS50886"/>
    </source>
</evidence>
<dbReference type="InterPro" id="IPR004495">
    <property type="entry name" value="Met-tRNA-synth_bsu_C"/>
</dbReference>
<dbReference type="HAMAP" id="MF_00098">
    <property type="entry name" value="Met_tRNA_synth_type1"/>
    <property type="match status" value="1"/>
</dbReference>
<evidence type="ECO:0000256" key="5">
    <source>
        <dbReference type="ARBA" id="ARBA00022490"/>
    </source>
</evidence>
<comment type="similarity">
    <text evidence="3 16">Belongs to the class-I aminoacyl-tRNA synthetase family. MetG type 1 subfamily.</text>
</comment>
<dbReference type="InterPro" id="IPR041872">
    <property type="entry name" value="Anticodon_Met"/>
</dbReference>
<feature type="short sequence motif" description="'HIGH' region" evidence="16">
    <location>
        <begin position="14"/>
        <end position="24"/>
    </location>
</feature>
<dbReference type="KEGG" id="pory:EJA05_05965"/>
<dbReference type="PANTHER" id="PTHR45765">
    <property type="entry name" value="METHIONINE--TRNA LIGASE"/>
    <property type="match status" value="1"/>
</dbReference>
<evidence type="ECO:0000256" key="11">
    <source>
        <dbReference type="ARBA" id="ARBA00022840"/>
    </source>
</evidence>
<evidence type="ECO:0000256" key="3">
    <source>
        <dbReference type="ARBA" id="ARBA00008258"/>
    </source>
</evidence>
<dbReference type="SUPFAM" id="SSF52374">
    <property type="entry name" value="Nucleotidylyl transferase"/>
    <property type="match status" value="1"/>
</dbReference>
<dbReference type="GO" id="GO:0006431">
    <property type="term" value="P:methionyl-tRNA aminoacylation"/>
    <property type="evidence" value="ECO:0007669"/>
    <property type="project" value="UniProtKB-UniRule"/>
</dbReference>
<keyword evidence="13 16" id="KW-0648">Protein biosynthesis</keyword>
<dbReference type="FunFam" id="2.40.50.140:FF:000042">
    <property type="entry name" value="Methionine--tRNA ligase"/>
    <property type="match status" value="1"/>
</dbReference>
<dbReference type="Gene3D" id="2.20.28.20">
    <property type="entry name" value="Methionyl-tRNA synthetase, Zn-domain"/>
    <property type="match status" value="1"/>
</dbReference>
<reference evidence="18 19" key="1">
    <citation type="submission" date="2018-12" db="EMBL/GenBank/DDBJ databases">
        <authorList>
            <person name="Li S."/>
            <person name="Yang R."/>
            <person name="Chen G."/>
            <person name="Zou L."/>
            <person name="Zhang C."/>
            <person name="Chen Y."/>
            <person name="Liu Z."/>
            <person name="Li Y."/>
            <person name="Yan Y."/>
            <person name="Huang M."/>
            <person name="Chen T."/>
        </authorList>
    </citation>
    <scope>NUCLEOTIDE SEQUENCE [LARGE SCALE GENOMIC DNA]</scope>
    <source>
        <strain evidence="18 19">1257</strain>
    </source>
</reference>
<feature type="binding site" evidence="16">
    <location>
        <position position="158"/>
    </location>
    <ligand>
        <name>Zn(2+)</name>
        <dbReference type="ChEBI" id="CHEBI:29105"/>
    </ligand>
</feature>
<dbReference type="PROSITE" id="PS00178">
    <property type="entry name" value="AA_TRNA_LIGASE_I"/>
    <property type="match status" value="1"/>
</dbReference>
<dbReference type="GO" id="GO:0005524">
    <property type="term" value="F:ATP binding"/>
    <property type="evidence" value="ECO:0007669"/>
    <property type="project" value="UniProtKB-UniRule"/>
</dbReference>
<dbReference type="EC" id="6.1.1.10" evidence="16"/>
<dbReference type="NCBIfam" id="NF001100">
    <property type="entry name" value="PRK00133.1"/>
    <property type="match status" value="1"/>
</dbReference>
<dbReference type="Gene3D" id="1.10.730.10">
    <property type="entry name" value="Isoleucyl-tRNA Synthetase, Domain 1"/>
    <property type="match status" value="1"/>
</dbReference>
<feature type="binding site" evidence="16">
    <location>
        <position position="334"/>
    </location>
    <ligand>
        <name>ATP</name>
        <dbReference type="ChEBI" id="CHEBI:30616"/>
    </ligand>
</feature>
<dbReference type="InterPro" id="IPR023458">
    <property type="entry name" value="Met-tRNA_ligase_1"/>
</dbReference>
<dbReference type="Gene3D" id="3.40.50.620">
    <property type="entry name" value="HUPs"/>
    <property type="match status" value="1"/>
</dbReference>
<dbReference type="GO" id="GO:0005829">
    <property type="term" value="C:cytosol"/>
    <property type="evidence" value="ECO:0007669"/>
    <property type="project" value="TreeGrafter"/>
</dbReference>
<evidence type="ECO:0000256" key="12">
    <source>
        <dbReference type="ARBA" id="ARBA00022884"/>
    </source>
</evidence>
<dbReference type="GO" id="GO:0004825">
    <property type="term" value="F:methionine-tRNA ligase activity"/>
    <property type="evidence" value="ECO:0007669"/>
    <property type="project" value="UniProtKB-UniRule"/>
</dbReference>
<evidence type="ECO:0000256" key="1">
    <source>
        <dbReference type="ARBA" id="ARBA00003314"/>
    </source>
</evidence>
<keyword evidence="9 16" id="KW-0547">Nucleotide-binding</keyword>
<feature type="domain" description="TRNA-binding" evidence="17">
    <location>
        <begin position="577"/>
        <end position="679"/>
    </location>
</feature>
<proteinExistence type="inferred from homology"/>
<organism evidence="18 19">
    <name type="scientific">Pseudomonas entomophila</name>
    <dbReference type="NCBI Taxonomy" id="312306"/>
    <lineage>
        <taxon>Bacteria</taxon>
        <taxon>Pseudomonadati</taxon>
        <taxon>Pseudomonadota</taxon>
        <taxon>Gammaproteobacteria</taxon>
        <taxon>Pseudomonadales</taxon>
        <taxon>Pseudomonadaceae</taxon>
        <taxon>Pseudomonas</taxon>
    </lineage>
</organism>
<keyword evidence="8 16" id="KW-0479">Metal-binding</keyword>
<evidence type="ECO:0000256" key="14">
    <source>
        <dbReference type="ARBA" id="ARBA00023146"/>
    </source>
</evidence>
<dbReference type="InterPro" id="IPR033911">
    <property type="entry name" value="MetRS_core"/>
</dbReference>
<dbReference type="CDD" id="cd02800">
    <property type="entry name" value="tRNA_bind_EcMetRS_like"/>
    <property type="match status" value="1"/>
</dbReference>
<sequence>MSEPRQILVTSALPYANGSIHLGHMLEYIQTDMWVRFQKLRGNQCIYVCADDAHGSAIMLRAEKEGITPEQLIANVQAEHSGDFADFLVDFDNFHSTHSEENRELSGMIYSRLRDAGHIATRSVTQYFDPEKGMFLADRFIKGTCPKCAAEDQYGDNCEKCGATYAPTELKNPKSAISGATPVLRDSQHFFFKLPDFQAMLQQWTRSGTLQDAVANKLAEWLDSGLQEWDISRDAPYFGFEIPGEPGKYFYVWLDAPIGYMASFKNLCARRPELDFDAFWSEGSKAELYHFIGKDIVNFHALFWPAMLEGSGFRKPTAVNVHGYLTVNGAKMSKSRGTFIKARTYLDHLQPEYLRYYYAAKLGRGVDDLDLNLEDFVQKVNSDLVGKVVNIASRCAGFIHKGNDGVMVAGDAAPELTEAFLAAAPSIAEAYEGRDFARAMREIMALADRANAWIADKAPWSLAKQEGKQDEVQAICAQGINLFRQLVIFLKPVLPLLAADAEAFLNVAPLAWNDHLSRLENHKLNPFKALMSRIEPAKVEAMVAASKEDLLASQAQAPAGNGELTKDPLSAEIEFDTFAAVDLRVALIVKAESVEGADKLLRLTLDIGDEQRNVFSGIKSAYPDPSKLEGRLTMMVANLKPRKMRFGISEGMVMAAGPGGEEIYLLSPDSGAKPGQRIK</sequence>
<keyword evidence="14 16" id="KW-0030">Aminoacyl-tRNA synthetase</keyword>
<keyword evidence="10 16" id="KW-0862">Zinc</keyword>
<dbReference type="EMBL" id="CP034338">
    <property type="protein sequence ID" value="AZL67315.1"/>
    <property type="molecule type" value="Genomic_DNA"/>
</dbReference>
<comment type="function">
    <text evidence="1 16">Is required not only for elongation of protein synthesis but also for the initiation of all mRNA translation through initiator tRNA(fMet) aminoacylation.</text>
</comment>
<feature type="binding site" evidence="16">
    <location>
        <position position="148"/>
    </location>
    <ligand>
        <name>Zn(2+)</name>
        <dbReference type="ChEBI" id="CHEBI:29105"/>
    </ligand>
</feature>
<dbReference type="InterPro" id="IPR001412">
    <property type="entry name" value="aa-tRNA-synth_I_CS"/>
</dbReference>
<comment type="catalytic activity">
    <reaction evidence="15 16">
        <text>tRNA(Met) + L-methionine + ATP = L-methionyl-tRNA(Met) + AMP + diphosphate</text>
        <dbReference type="Rhea" id="RHEA:13481"/>
        <dbReference type="Rhea" id="RHEA-COMP:9667"/>
        <dbReference type="Rhea" id="RHEA-COMP:9698"/>
        <dbReference type="ChEBI" id="CHEBI:30616"/>
        <dbReference type="ChEBI" id="CHEBI:33019"/>
        <dbReference type="ChEBI" id="CHEBI:57844"/>
        <dbReference type="ChEBI" id="CHEBI:78442"/>
        <dbReference type="ChEBI" id="CHEBI:78530"/>
        <dbReference type="ChEBI" id="CHEBI:456215"/>
        <dbReference type="EC" id="6.1.1.10"/>
    </reaction>
</comment>
<dbReference type="SUPFAM" id="SSF50249">
    <property type="entry name" value="Nucleic acid-binding proteins"/>
    <property type="match status" value="1"/>
</dbReference>
<dbReference type="InterPro" id="IPR015413">
    <property type="entry name" value="Methionyl/Leucyl_tRNA_Synth"/>
</dbReference>
<dbReference type="PANTHER" id="PTHR45765:SF1">
    <property type="entry name" value="METHIONINE--TRNA LIGASE, CYTOPLASMIC"/>
    <property type="match status" value="1"/>
</dbReference>
<dbReference type="PRINTS" id="PR01041">
    <property type="entry name" value="TRNASYNTHMET"/>
</dbReference>
<dbReference type="NCBIfam" id="TIGR00398">
    <property type="entry name" value="metG"/>
    <property type="match status" value="1"/>
</dbReference>
<dbReference type="CDD" id="cd00814">
    <property type="entry name" value="MetRS_core"/>
    <property type="match status" value="1"/>
</dbReference>
<evidence type="ECO:0000256" key="15">
    <source>
        <dbReference type="ARBA" id="ARBA00047364"/>
    </source>
</evidence>
<protein>
    <recommendedName>
        <fullName evidence="16">Methionine--tRNA ligase</fullName>
        <ecNumber evidence="16">6.1.1.10</ecNumber>
    </recommendedName>
    <alternativeName>
        <fullName evidence="16">Methionyl-tRNA synthetase</fullName>
        <shortName evidence="16">MetRS</shortName>
    </alternativeName>
</protein>
<name>A0A3Q8TZJ0_9PSED</name>
<evidence type="ECO:0000256" key="2">
    <source>
        <dbReference type="ARBA" id="ARBA00004496"/>
    </source>
</evidence>
<evidence type="ECO:0000256" key="16">
    <source>
        <dbReference type="HAMAP-Rule" id="MF_00098"/>
    </source>
</evidence>
<dbReference type="Pfam" id="PF01588">
    <property type="entry name" value="tRNA_bind"/>
    <property type="match status" value="1"/>
</dbReference>
<evidence type="ECO:0000256" key="13">
    <source>
        <dbReference type="ARBA" id="ARBA00022917"/>
    </source>
</evidence>
<dbReference type="GO" id="GO:0000049">
    <property type="term" value="F:tRNA binding"/>
    <property type="evidence" value="ECO:0007669"/>
    <property type="project" value="UniProtKB-UniRule"/>
</dbReference>
<evidence type="ECO:0000256" key="9">
    <source>
        <dbReference type="ARBA" id="ARBA00022741"/>
    </source>
</evidence>
<evidence type="ECO:0000256" key="10">
    <source>
        <dbReference type="ARBA" id="ARBA00022833"/>
    </source>
</evidence>